<accession>A0ABN0VBX7</accession>
<sequence length="85" mass="8973">MIQLMVELVRPEPGQSVYGRDGAGLGLFGQELNVETCSIARLNLLQHNVTDGSVLCGDTLAVYGEGDEAPGTDAIRLDSRPGEEG</sequence>
<evidence type="ECO:0000313" key="1">
    <source>
        <dbReference type="EMBL" id="GAA0286120.1"/>
    </source>
</evidence>
<dbReference type="Proteomes" id="UP001501867">
    <property type="component" value="Unassembled WGS sequence"/>
</dbReference>
<dbReference type="SUPFAM" id="SSF53335">
    <property type="entry name" value="S-adenosyl-L-methionine-dependent methyltransferases"/>
    <property type="match status" value="1"/>
</dbReference>
<comment type="caution">
    <text evidence="1">The sequence shown here is derived from an EMBL/GenBank/DDBJ whole genome shotgun (WGS) entry which is preliminary data.</text>
</comment>
<keyword evidence="2" id="KW-1185">Reference proteome</keyword>
<gene>
    <name evidence="1" type="ORF">GCM10010302_25500</name>
</gene>
<organism evidence="1 2">
    <name type="scientific">Streptomyces polychromogenes</name>
    <dbReference type="NCBI Taxonomy" id="67342"/>
    <lineage>
        <taxon>Bacteria</taxon>
        <taxon>Bacillati</taxon>
        <taxon>Actinomycetota</taxon>
        <taxon>Actinomycetes</taxon>
        <taxon>Kitasatosporales</taxon>
        <taxon>Streptomycetaceae</taxon>
        <taxon>Streptomyces</taxon>
    </lineage>
</organism>
<reference evidence="1 2" key="1">
    <citation type="journal article" date="2019" name="Int. J. Syst. Evol. Microbiol.">
        <title>The Global Catalogue of Microorganisms (GCM) 10K type strain sequencing project: providing services to taxonomists for standard genome sequencing and annotation.</title>
        <authorList>
            <consortium name="The Broad Institute Genomics Platform"/>
            <consortium name="The Broad Institute Genome Sequencing Center for Infectious Disease"/>
            <person name="Wu L."/>
            <person name="Ma J."/>
        </authorList>
    </citation>
    <scope>NUCLEOTIDE SEQUENCE [LARGE SCALE GENOMIC DNA]</scope>
    <source>
        <strain evidence="1 2">JCM 4505</strain>
    </source>
</reference>
<name>A0ABN0VBX7_9ACTN</name>
<proteinExistence type="predicted"/>
<dbReference type="EMBL" id="BAAABV010000015">
    <property type="protein sequence ID" value="GAA0286120.1"/>
    <property type="molecule type" value="Genomic_DNA"/>
</dbReference>
<evidence type="ECO:0000313" key="2">
    <source>
        <dbReference type="Proteomes" id="UP001501867"/>
    </source>
</evidence>
<protein>
    <submittedName>
        <fullName evidence="1">Uncharacterized protein</fullName>
    </submittedName>
</protein>
<dbReference type="InterPro" id="IPR029063">
    <property type="entry name" value="SAM-dependent_MTases_sf"/>
</dbReference>